<organism evidence="1 2">
    <name type="scientific">Shewanella submarina</name>
    <dbReference type="NCBI Taxonomy" id="2016376"/>
    <lineage>
        <taxon>Bacteria</taxon>
        <taxon>Pseudomonadati</taxon>
        <taxon>Pseudomonadota</taxon>
        <taxon>Gammaproteobacteria</taxon>
        <taxon>Alteromonadales</taxon>
        <taxon>Shewanellaceae</taxon>
        <taxon>Shewanella</taxon>
    </lineage>
</organism>
<accession>A0ABV7GJI7</accession>
<protein>
    <submittedName>
        <fullName evidence="1">DUF2164 domain-containing protein</fullName>
    </submittedName>
</protein>
<dbReference type="InterPro" id="IPR018680">
    <property type="entry name" value="DUF2164"/>
</dbReference>
<sequence length="86" mass="9764">MSEITLDKTVKQELVSKLQDYLADELDTEAGEFEAEFLLDFIAREAGHHWYNKGLDDARTLMMDKLNDSLDEAAYGIDDLMQSSST</sequence>
<keyword evidence="2" id="KW-1185">Reference proteome</keyword>
<gene>
    <name evidence="1" type="ORF">ACFOE0_19650</name>
</gene>
<dbReference type="RefSeq" id="WP_248934273.1">
    <property type="nucleotide sequence ID" value="NZ_JAKILF010000001.1"/>
</dbReference>
<reference evidence="2" key="1">
    <citation type="journal article" date="2019" name="Int. J. Syst. Evol. Microbiol.">
        <title>The Global Catalogue of Microorganisms (GCM) 10K type strain sequencing project: providing services to taxonomists for standard genome sequencing and annotation.</title>
        <authorList>
            <consortium name="The Broad Institute Genomics Platform"/>
            <consortium name="The Broad Institute Genome Sequencing Center for Infectious Disease"/>
            <person name="Wu L."/>
            <person name="Ma J."/>
        </authorList>
    </citation>
    <scope>NUCLEOTIDE SEQUENCE [LARGE SCALE GENOMIC DNA]</scope>
    <source>
        <strain evidence="2">KCTC 52277</strain>
    </source>
</reference>
<dbReference type="Pfam" id="PF09932">
    <property type="entry name" value="DUF2164"/>
    <property type="match status" value="1"/>
</dbReference>
<name>A0ABV7GJI7_9GAMM</name>
<evidence type="ECO:0000313" key="1">
    <source>
        <dbReference type="EMBL" id="MFC3140375.1"/>
    </source>
</evidence>
<comment type="caution">
    <text evidence="1">The sequence shown here is derived from an EMBL/GenBank/DDBJ whole genome shotgun (WGS) entry which is preliminary data.</text>
</comment>
<evidence type="ECO:0000313" key="2">
    <source>
        <dbReference type="Proteomes" id="UP001595621"/>
    </source>
</evidence>
<dbReference type="EMBL" id="JBHRTD010000018">
    <property type="protein sequence ID" value="MFC3140375.1"/>
    <property type="molecule type" value="Genomic_DNA"/>
</dbReference>
<dbReference type="Proteomes" id="UP001595621">
    <property type="component" value="Unassembled WGS sequence"/>
</dbReference>
<proteinExistence type="predicted"/>